<dbReference type="PANTHER" id="PTHR11054:SF0">
    <property type="entry name" value="6-PHOSPHOGLUCONOLACTONASE"/>
    <property type="match status" value="1"/>
</dbReference>
<dbReference type="InterPro" id="IPR039104">
    <property type="entry name" value="6PGL"/>
</dbReference>
<dbReference type="Proteomes" id="UP000029999">
    <property type="component" value="Unassembled WGS sequence"/>
</dbReference>
<evidence type="ECO:0000256" key="5">
    <source>
        <dbReference type="ARBA" id="ARBA00013198"/>
    </source>
</evidence>
<evidence type="ECO:0000256" key="6">
    <source>
        <dbReference type="ARBA" id="ARBA00020337"/>
    </source>
</evidence>
<dbReference type="InterPro" id="IPR006148">
    <property type="entry name" value="Glc/Gal-6P_isomerase"/>
</dbReference>
<dbReference type="RefSeq" id="WP_036312516.1">
    <property type="nucleotide sequence ID" value="NZ_JRQD01000002.1"/>
</dbReference>
<protein>
    <recommendedName>
        <fullName evidence="6 7">6-phosphogluconolactonase</fullName>
        <shortName evidence="7">6PGL</shortName>
        <ecNumber evidence="5 7">3.1.1.31</ecNumber>
    </recommendedName>
</protein>
<keyword evidence="7 9" id="KW-0378">Hydrolase</keyword>
<comment type="similarity">
    <text evidence="4 7">Belongs to the glucosamine/galactosamine-6-phosphate isomerase family. 6-phosphogluconolactonase subfamily.</text>
</comment>
<evidence type="ECO:0000313" key="9">
    <source>
        <dbReference type="EMBL" id="KGM07317.1"/>
    </source>
</evidence>
<evidence type="ECO:0000259" key="8">
    <source>
        <dbReference type="Pfam" id="PF01182"/>
    </source>
</evidence>
<dbReference type="CDD" id="cd01400">
    <property type="entry name" value="6PGL"/>
    <property type="match status" value="1"/>
</dbReference>
<accession>A0A0A0BI23</accession>
<dbReference type="Pfam" id="PF01182">
    <property type="entry name" value="Glucosamine_iso"/>
    <property type="match status" value="1"/>
</dbReference>
<evidence type="ECO:0000256" key="7">
    <source>
        <dbReference type="RuleBase" id="RU365095"/>
    </source>
</evidence>
<comment type="catalytic activity">
    <reaction evidence="1 7">
        <text>6-phospho-D-glucono-1,5-lactone + H2O = 6-phospho-D-gluconate + H(+)</text>
        <dbReference type="Rhea" id="RHEA:12556"/>
        <dbReference type="ChEBI" id="CHEBI:15377"/>
        <dbReference type="ChEBI" id="CHEBI:15378"/>
        <dbReference type="ChEBI" id="CHEBI:57955"/>
        <dbReference type="ChEBI" id="CHEBI:58759"/>
        <dbReference type="EC" id="3.1.1.31"/>
    </reaction>
</comment>
<dbReference type="GO" id="GO:0005975">
    <property type="term" value="P:carbohydrate metabolic process"/>
    <property type="evidence" value="ECO:0007669"/>
    <property type="project" value="UniProtKB-UniRule"/>
</dbReference>
<dbReference type="AlphaFoldDB" id="A0A0A0BI23"/>
<dbReference type="UniPathway" id="UPA00115">
    <property type="reaction ID" value="UER00409"/>
</dbReference>
<proteinExistence type="inferred from homology"/>
<comment type="caution">
    <text evidence="9">The sequence shown here is derived from an EMBL/GenBank/DDBJ whole genome shotgun (WGS) entry which is preliminary data.</text>
</comment>
<dbReference type="Gene3D" id="3.40.50.1360">
    <property type="match status" value="1"/>
</dbReference>
<evidence type="ECO:0000256" key="1">
    <source>
        <dbReference type="ARBA" id="ARBA00000832"/>
    </source>
</evidence>
<dbReference type="EMBL" id="JRQD01000002">
    <property type="protein sequence ID" value="KGM07317.1"/>
    <property type="molecule type" value="Genomic_DNA"/>
</dbReference>
<gene>
    <name evidence="7" type="primary">pgl</name>
    <name evidence="9" type="ORF">LP43_0927</name>
</gene>
<organism evidence="9 10">
    <name type="scientific">Methylophaga thiooxydans</name>
    <dbReference type="NCBI Taxonomy" id="392484"/>
    <lineage>
        <taxon>Bacteria</taxon>
        <taxon>Pseudomonadati</taxon>
        <taxon>Pseudomonadota</taxon>
        <taxon>Gammaproteobacteria</taxon>
        <taxon>Thiotrichales</taxon>
        <taxon>Piscirickettsiaceae</taxon>
        <taxon>Methylophaga</taxon>
    </lineage>
</organism>
<reference evidence="9 10" key="1">
    <citation type="submission" date="2014-09" db="EMBL/GenBank/DDBJ databases">
        <authorList>
            <person name="Grob C."/>
            <person name="Taubert M."/>
            <person name="Howat A.M."/>
            <person name="Burns O.J."/>
            <person name="Dixon J.L."/>
            <person name="Chen Y."/>
            <person name="Murrell J.C."/>
        </authorList>
    </citation>
    <scope>NUCLEOTIDE SEQUENCE [LARGE SCALE GENOMIC DNA]</scope>
    <source>
        <strain evidence="9">L4</strain>
    </source>
</reference>
<sequence length="236" mass="25612">MKAEKKILPDSASLITAAAEHFVATARAAIAKRGVFYVALAGGSTPKGLYQKLATSPYLEQIDWARVHLFFGDERCVAPTHDDSNFKMARTAMIDLIPIPAANVHRMPTESGEPAEVAKRYAETMQAVMDGAAFDLLLLGLGPDGHIASLFPETPALDVTDSLTAHLYVEKFDSWRVTMTYPVINAARQVIVFIAGEAKAAIVNDITTDAVTGLPVQRLAPENDYYWFMDKAAAGQ</sequence>
<feature type="domain" description="Glucosamine/galactosamine-6-phosphate isomerase" evidence="8">
    <location>
        <begin position="9"/>
        <end position="226"/>
    </location>
</feature>
<dbReference type="GO" id="GO:0017057">
    <property type="term" value="F:6-phosphogluconolactonase activity"/>
    <property type="evidence" value="ECO:0007669"/>
    <property type="project" value="UniProtKB-UniRule"/>
</dbReference>
<comment type="function">
    <text evidence="2 7">Hydrolysis of 6-phosphogluconolactone to 6-phosphogluconate.</text>
</comment>
<evidence type="ECO:0000256" key="2">
    <source>
        <dbReference type="ARBA" id="ARBA00002681"/>
    </source>
</evidence>
<comment type="pathway">
    <text evidence="3 7">Carbohydrate degradation; pentose phosphate pathway; D-ribulose 5-phosphate from D-glucose 6-phosphate (oxidative stage): step 2/3.</text>
</comment>
<evidence type="ECO:0000256" key="3">
    <source>
        <dbReference type="ARBA" id="ARBA00004961"/>
    </source>
</evidence>
<dbReference type="SUPFAM" id="SSF100950">
    <property type="entry name" value="NagB/RpiA/CoA transferase-like"/>
    <property type="match status" value="1"/>
</dbReference>
<dbReference type="EC" id="3.1.1.31" evidence="5 7"/>
<dbReference type="NCBIfam" id="TIGR01198">
    <property type="entry name" value="pgl"/>
    <property type="match status" value="1"/>
</dbReference>
<evidence type="ECO:0000313" key="10">
    <source>
        <dbReference type="Proteomes" id="UP000029999"/>
    </source>
</evidence>
<evidence type="ECO:0000256" key="4">
    <source>
        <dbReference type="ARBA" id="ARBA00010662"/>
    </source>
</evidence>
<dbReference type="STRING" id="392484.LP43_0927"/>
<dbReference type="GO" id="GO:0006098">
    <property type="term" value="P:pentose-phosphate shunt"/>
    <property type="evidence" value="ECO:0007669"/>
    <property type="project" value="UniProtKB-UniPathway"/>
</dbReference>
<dbReference type="InterPro" id="IPR005900">
    <property type="entry name" value="6-phosphogluconolactonase_DevB"/>
</dbReference>
<name>A0A0A0BI23_9GAMM</name>
<dbReference type="InterPro" id="IPR037171">
    <property type="entry name" value="NagB/RpiA_transferase-like"/>
</dbReference>
<dbReference type="PANTHER" id="PTHR11054">
    <property type="entry name" value="6-PHOSPHOGLUCONOLACTONASE"/>
    <property type="match status" value="1"/>
</dbReference>